<feature type="transmembrane region" description="Helical" evidence="6">
    <location>
        <begin position="262"/>
        <end position="281"/>
    </location>
</feature>
<comment type="subcellular location">
    <subcellularLocation>
        <location evidence="1">Cell membrane</location>
        <topology evidence="1">Multi-pass membrane protein</topology>
    </subcellularLocation>
</comment>
<evidence type="ECO:0000259" key="7">
    <source>
        <dbReference type="Pfam" id="PF00482"/>
    </source>
</evidence>
<keyword evidence="3 6" id="KW-0812">Transmembrane</keyword>
<evidence type="ECO:0000256" key="3">
    <source>
        <dbReference type="ARBA" id="ARBA00022692"/>
    </source>
</evidence>
<feature type="transmembrane region" description="Helical" evidence="6">
    <location>
        <begin position="78"/>
        <end position="96"/>
    </location>
</feature>
<evidence type="ECO:0000313" key="8">
    <source>
        <dbReference type="EMBL" id="MBM7560980.1"/>
    </source>
</evidence>
<dbReference type="Pfam" id="PF00482">
    <property type="entry name" value="T2SSF"/>
    <property type="match status" value="1"/>
</dbReference>
<dbReference type="RefSeq" id="WP_204661871.1">
    <property type="nucleotide sequence ID" value="NZ_JAFBDT010000002.1"/>
</dbReference>
<evidence type="ECO:0000256" key="2">
    <source>
        <dbReference type="ARBA" id="ARBA00022475"/>
    </source>
</evidence>
<dbReference type="Proteomes" id="UP000767854">
    <property type="component" value="Unassembled WGS sequence"/>
</dbReference>
<organism evidence="8 9">
    <name type="scientific">Fusibacter tunisiensis</name>
    <dbReference type="NCBI Taxonomy" id="1008308"/>
    <lineage>
        <taxon>Bacteria</taxon>
        <taxon>Bacillati</taxon>
        <taxon>Bacillota</taxon>
        <taxon>Clostridia</taxon>
        <taxon>Eubacteriales</taxon>
        <taxon>Eubacteriales Family XII. Incertae Sedis</taxon>
        <taxon>Fusibacter</taxon>
    </lineage>
</organism>
<evidence type="ECO:0000256" key="4">
    <source>
        <dbReference type="ARBA" id="ARBA00022989"/>
    </source>
</evidence>
<comment type="caution">
    <text evidence="8">The sequence shown here is derived from an EMBL/GenBank/DDBJ whole genome shotgun (WGS) entry which is preliminary data.</text>
</comment>
<name>A0ABS2MNL3_9FIRM</name>
<feature type="transmembrane region" description="Helical" evidence="6">
    <location>
        <begin position="224"/>
        <end position="242"/>
    </location>
</feature>
<feature type="domain" description="Type II secretion system protein GspF" evidence="7">
    <location>
        <begin position="114"/>
        <end position="202"/>
    </location>
</feature>
<reference evidence="8 9" key="1">
    <citation type="submission" date="2021-01" db="EMBL/GenBank/DDBJ databases">
        <title>Genomic Encyclopedia of Type Strains, Phase IV (KMG-IV): sequencing the most valuable type-strain genomes for metagenomic binning, comparative biology and taxonomic classification.</title>
        <authorList>
            <person name="Goeker M."/>
        </authorList>
    </citation>
    <scope>NUCLEOTIDE SEQUENCE [LARGE SCALE GENOMIC DNA]</scope>
    <source>
        <strain evidence="8 9">DSM 24436</strain>
    </source>
</reference>
<keyword evidence="5 6" id="KW-0472">Membrane</keyword>
<evidence type="ECO:0000313" key="9">
    <source>
        <dbReference type="Proteomes" id="UP000767854"/>
    </source>
</evidence>
<keyword evidence="9" id="KW-1185">Reference proteome</keyword>
<keyword evidence="2" id="KW-1003">Cell membrane</keyword>
<sequence>MLFKKIAYAVSFSVPAYNTSVYAVKSFQKPLSIWQQIVKRYRHQAHLPVYLTEMDWIAIGVIYCVSVCLITLWMPIFWVLKVGISFLLFSVPILALEFRIEFIEHTIDKSLFSFLSHMNACLAHRASLTDVLLDVEMKLDNLYIKEGLRRFNRSVRSGMQPERAFQILNESTTHAYLRYIYLNMEQIHQKNGDMQALMHALECEHADIQVAFNKRKIELKHDRNMTLFSFLLVLLTVLKIGSANDYIKMFYTSTMLGKQVSVILMIGLLAGLGIILSASRIKL</sequence>
<evidence type="ECO:0000256" key="5">
    <source>
        <dbReference type="ARBA" id="ARBA00023136"/>
    </source>
</evidence>
<evidence type="ECO:0000256" key="6">
    <source>
        <dbReference type="SAM" id="Phobius"/>
    </source>
</evidence>
<feature type="transmembrane region" description="Helical" evidence="6">
    <location>
        <begin position="45"/>
        <end position="72"/>
    </location>
</feature>
<dbReference type="EMBL" id="JAFBDT010000002">
    <property type="protein sequence ID" value="MBM7560980.1"/>
    <property type="molecule type" value="Genomic_DNA"/>
</dbReference>
<keyword evidence="4 6" id="KW-1133">Transmembrane helix</keyword>
<protein>
    <recommendedName>
        <fullName evidence="7">Type II secretion system protein GspF domain-containing protein</fullName>
    </recommendedName>
</protein>
<evidence type="ECO:0000256" key="1">
    <source>
        <dbReference type="ARBA" id="ARBA00004651"/>
    </source>
</evidence>
<proteinExistence type="predicted"/>
<accession>A0ABS2MNL3</accession>
<dbReference type="InterPro" id="IPR018076">
    <property type="entry name" value="T2SS_GspF_dom"/>
</dbReference>
<gene>
    <name evidence="8" type="ORF">JOC49_000494</name>
</gene>